<accession>A0A2W7I1K3</accession>
<evidence type="ECO:0000256" key="2">
    <source>
        <dbReference type="HAMAP-Rule" id="MF_01867"/>
    </source>
</evidence>
<keyword evidence="1 2" id="KW-0436">Ligase</keyword>
<dbReference type="InterPro" id="IPR011199">
    <property type="entry name" value="Bacillithiol_biosynth_BshC"/>
</dbReference>
<organism evidence="5 6">
    <name type="scientific">Mesonia algae</name>
    <dbReference type="NCBI Taxonomy" id="213248"/>
    <lineage>
        <taxon>Bacteria</taxon>
        <taxon>Pseudomonadati</taxon>
        <taxon>Bacteroidota</taxon>
        <taxon>Flavobacteriia</taxon>
        <taxon>Flavobacteriales</taxon>
        <taxon>Flavobacteriaceae</taxon>
        <taxon>Mesonia</taxon>
    </lineage>
</organism>
<reference evidence="5 6" key="1">
    <citation type="submission" date="2018-06" db="EMBL/GenBank/DDBJ databases">
        <title>Genomic Encyclopedia of Archaeal and Bacterial Type Strains, Phase II (KMG-II): from individual species to whole genera.</title>
        <authorList>
            <person name="Goeker M."/>
        </authorList>
    </citation>
    <scope>NUCLEOTIDE SEQUENCE [LARGE SCALE GENOMIC DNA]</scope>
    <source>
        <strain evidence="5 6">DSM 15361</strain>
    </source>
</reference>
<dbReference type="RefSeq" id="WP_111541566.1">
    <property type="nucleotide sequence ID" value="NZ_QKYV01000006.1"/>
</dbReference>
<evidence type="ECO:0000256" key="1">
    <source>
        <dbReference type="ARBA" id="ARBA00022598"/>
    </source>
</evidence>
<dbReference type="InterPro" id="IPR055399">
    <property type="entry name" value="CC_BshC"/>
</dbReference>
<dbReference type="Pfam" id="PF24850">
    <property type="entry name" value="CC_BshC"/>
    <property type="match status" value="1"/>
</dbReference>
<evidence type="ECO:0000313" key="5">
    <source>
        <dbReference type="EMBL" id="PZW39145.1"/>
    </source>
</evidence>
<comment type="similarity">
    <text evidence="2">Belongs to the BshC family.</text>
</comment>
<feature type="domain" description="Bacillithiol biosynthesis BshC C-terminal coiled-coil" evidence="4">
    <location>
        <begin position="374"/>
        <end position="530"/>
    </location>
</feature>
<keyword evidence="2" id="KW-0175">Coiled coil</keyword>
<dbReference type="HAMAP" id="MF_01867">
    <property type="entry name" value="BshC"/>
    <property type="match status" value="1"/>
</dbReference>
<dbReference type="NCBIfam" id="TIGR03998">
    <property type="entry name" value="thiol_BshC"/>
    <property type="match status" value="1"/>
</dbReference>
<protein>
    <recommendedName>
        <fullName evidence="2">Putative cysteine ligase BshC</fullName>
        <ecNumber evidence="2">6.-.-.-</ecNumber>
    </recommendedName>
</protein>
<dbReference type="GO" id="GO:0016874">
    <property type="term" value="F:ligase activity"/>
    <property type="evidence" value="ECO:0007669"/>
    <property type="project" value="UniProtKB-UniRule"/>
</dbReference>
<evidence type="ECO:0000259" key="4">
    <source>
        <dbReference type="Pfam" id="PF24850"/>
    </source>
</evidence>
<feature type="domain" description="Bacillithiol biosynthesis BshC N-terminal Rossmann-like" evidence="3">
    <location>
        <begin position="3"/>
        <end position="372"/>
    </location>
</feature>
<keyword evidence="6" id="KW-1185">Reference proteome</keyword>
<name>A0A2W7I1K3_9FLAO</name>
<feature type="coiled-coil region" evidence="2">
    <location>
        <begin position="457"/>
        <end position="485"/>
    </location>
</feature>
<gene>
    <name evidence="2" type="primary">bshC</name>
    <name evidence="5" type="ORF">LX95_02286</name>
</gene>
<dbReference type="PIRSF" id="PIRSF012535">
    <property type="entry name" value="UCP012535"/>
    <property type="match status" value="1"/>
</dbReference>
<dbReference type="Pfam" id="PF10079">
    <property type="entry name" value="Rossmann-like_BshC"/>
    <property type="match status" value="1"/>
</dbReference>
<dbReference type="EC" id="6.-.-.-" evidence="2"/>
<dbReference type="InterPro" id="IPR055398">
    <property type="entry name" value="Rossmann-like_BshC"/>
</dbReference>
<evidence type="ECO:0000259" key="3">
    <source>
        <dbReference type="Pfam" id="PF10079"/>
    </source>
</evidence>
<sequence>MADCIAYQKTNYFSSLINDYLDQKESLKDFYENFPSLENFQKQVENKQHNYSVKTRKILVESLKNQYVNTIVSAKTQENLDFLAKENSFTITTGHQLNLFTGPLYFLYKIISTINLAEELSEKYPLQHFVPVYWMATEDHDFEEINFFNFEHHKIQWQREASGAVGDLDTKGLKQVFEKFQTILNGSDQSKHIQSLFQKAYLEHDNLTEATRFLANELFGGYGLIILDGNDAALKKEFSPYVKNELLHQNSSNEVGKTSKKLNELGYKVQVNPREINLFYLKENLRERIVKDEESYIVHETNIRFTEEEILVELENHPERFSPNVIMRPLYEEVVLPNLCYIGGGGELAYWFQLKSYFRKEEVTFPILLLRNSALLMSKKQSEKAERLNLSLTDMFLKQEDLITKRTHEISDIEIDFSAQKKHLQQQFKDLYSLAKKTDQSFNGAVAAQEKKQINGLDHLEKRLLKAQKRKLQDELKRLVHLQDQIFPHQSLQERTANFSKFYEIYGEDLIPTLKNELKPLDLQFTIITLP</sequence>
<dbReference type="Proteomes" id="UP000249542">
    <property type="component" value="Unassembled WGS sequence"/>
</dbReference>
<evidence type="ECO:0000313" key="6">
    <source>
        <dbReference type="Proteomes" id="UP000249542"/>
    </source>
</evidence>
<comment type="caution">
    <text evidence="5">The sequence shown here is derived from an EMBL/GenBank/DDBJ whole genome shotgun (WGS) entry which is preliminary data.</text>
</comment>
<dbReference type="EMBL" id="QKYV01000006">
    <property type="protein sequence ID" value="PZW39145.1"/>
    <property type="molecule type" value="Genomic_DNA"/>
</dbReference>
<proteinExistence type="inferred from homology"/>
<dbReference type="AlphaFoldDB" id="A0A2W7I1K3"/>